<evidence type="ECO:0000256" key="6">
    <source>
        <dbReference type="ARBA" id="ARBA00023136"/>
    </source>
</evidence>
<reference evidence="9 10" key="1">
    <citation type="journal article" date="2019" name="Int. J. Syst. Evol. Microbiol.">
        <title>The Global Catalogue of Microorganisms (GCM) 10K type strain sequencing project: providing services to taxonomists for standard genome sequencing and annotation.</title>
        <authorList>
            <consortium name="The Broad Institute Genomics Platform"/>
            <consortium name="The Broad Institute Genome Sequencing Center for Infectious Disease"/>
            <person name="Wu L."/>
            <person name="Ma J."/>
        </authorList>
    </citation>
    <scope>NUCLEOTIDE SEQUENCE [LARGE SCALE GENOMIC DNA]</scope>
    <source>
        <strain evidence="9 10">JCM 13929</strain>
    </source>
</reference>
<keyword evidence="5 7" id="KW-1133">Transmembrane helix</keyword>
<feature type="domain" description="ABC transmembrane type-1" evidence="8">
    <location>
        <begin position="120"/>
        <end position="318"/>
    </location>
</feature>
<gene>
    <name evidence="9" type="ORF">GCM10009733_102110</name>
</gene>
<dbReference type="InterPro" id="IPR000515">
    <property type="entry name" value="MetI-like"/>
</dbReference>
<keyword evidence="3" id="KW-1003">Cell membrane</keyword>
<evidence type="ECO:0000256" key="2">
    <source>
        <dbReference type="ARBA" id="ARBA00022448"/>
    </source>
</evidence>
<dbReference type="Proteomes" id="UP001500064">
    <property type="component" value="Unassembled WGS sequence"/>
</dbReference>
<dbReference type="PANTHER" id="PTHR43386">
    <property type="entry name" value="OLIGOPEPTIDE TRANSPORT SYSTEM PERMEASE PROTEIN APPC"/>
    <property type="match status" value="1"/>
</dbReference>
<protein>
    <submittedName>
        <fullName evidence="9">ABC transporter permease</fullName>
    </submittedName>
</protein>
<evidence type="ECO:0000313" key="9">
    <source>
        <dbReference type="EMBL" id="GAA1689248.1"/>
    </source>
</evidence>
<organism evidence="9 10">
    <name type="scientific">Nonomuraea maheshkhaliensis</name>
    <dbReference type="NCBI Taxonomy" id="419590"/>
    <lineage>
        <taxon>Bacteria</taxon>
        <taxon>Bacillati</taxon>
        <taxon>Actinomycetota</taxon>
        <taxon>Actinomycetes</taxon>
        <taxon>Streptosporangiales</taxon>
        <taxon>Streptosporangiaceae</taxon>
        <taxon>Nonomuraea</taxon>
    </lineage>
</organism>
<comment type="subcellular location">
    <subcellularLocation>
        <location evidence="1 7">Cell membrane</location>
        <topology evidence="1 7">Multi-pass membrane protein</topology>
    </subcellularLocation>
</comment>
<dbReference type="InterPro" id="IPR050366">
    <property type="entry name" value="BP-dependent_transpt_permease"/>
</dbReference>
<dbReference type="PANTHER" id="PTHR43386:SF1">
    <property type="entry name" value="D,D-DIPEPTIDE TRANSPORT SYSTEM PERMEASE PROTEIN DDPC-RELATED"/>
    <property type="match status" value="1"/>
</dbReference>
<evidence type="ECO:0000256" key="3">
    <source>
        <dbReference type="ARBA" id="ARBA00022475"/>
    </source>
</evidence>
<dbReference type="InterPro" id="IPR025966">
    <property type="entry name" value="OppC_N"/>
</dbReference>
<dbReference type="SUPFAM" id="SSF161098">
    <property type="entry name" value="MetI-like"/>
    <property type="match status" value="1"/>
</dbReference>
<keyword evidence="2 7" id="KW-0813">Transport</keyword>
<evidence type="ECO:0000256" key="5">
    <source>
        <dbReference type="ARBA" id="ARBA00022989"/>
    </source>
</evidence>
<name>A0ABN2HLB6_9ACTN</name>
<sequence>MTAPLDVSGSAAEAHPESVLAGAGKAIQGRSLTRIAWMRLRRDKVALGGGLIVVLLILVAIFSGPIIAAFGHPPLEFHQDAIDQSTLLPKGNFGGMSSEYLLGVEPVNGRDIFSRIVAGAWISLLIGFLATLLSVVIGTTLGVIAGYFGGWVDQVIGRLMDVFLAFPLLVFAIALAGVIPDKGFGLEGNGLRIAMLIFIIGFFSWPSIGRIVRGQTLSLREREFVDAAKSLGARHGYILFREVLPNLLAPILVYATLLIPTNILFEAALSFLGVGINPPTPTWGGMLSEAVRFYTLPHFVLFPGLAIFITVLAFNVFGDGLRDAFDPRAR</sequence>
<feature type="transmembrane region" description="Helical" evidence="7">
    <location>
        <begin position="159"/>
        <end position="179"/>
    </location>
</feature>
<feature type="transmembrane region" description="Helical" evidence="7">
    <location>
        <begin position="251"/>
        <end position="276"/>
    </location>
</feature>
<evidence type="ECO:0000313" key="10">
    <source>
        <dbReference type="Proteomes" id="UP001500064"/>
    </source>
</evidence>
<keyword evidence="10" id="KW-1185">Reference proteome</keyword>
<evidence type="ECO:0000256" key="7">
    <source>
        <dbReference type="RuleBase" id="RU363032"/>
    </source>
</evidence>
<accession>A0ABN2HLB6</accession>
<feature type="transmembrane region" description="Helical" evidence="7">
    <location>
        <begin position="296"/>
        <end position="318"/>
    </location>
</feature>
<dbReference type="EMBL" id="BAAAMU010000164">
    <property type="protein sequence ID" value="GAA1689248.1"/>
    <property type="molecule type" value="Genomic_DNA"/>
</dbReference>
<dbReference type="CDD" id="cd06261">
    <property type="entry name" value="TM_PBP2"/>
    <property type="match status" value="1"/>
</dbReference>
<comment type="caution">
    <text evidence="9">The sequence shown here is derived from an EMBL/GenBank/DDBJ whole genome shotgun (WGS) entry which is preliminary data.</text>
</comment>
<evidence type="ECO:0000259" key="8">
    <source>
        <dbReference type="PROSITE" id="PS50928"/>
    </source>
</evidence>
<comment type="similarity">
    <text evidence="7">Belongs to the binding-protein-dependent transport system permease family.</text>
</comment>
<dbReference type="PROSITE" id="PS50928">
    <property type="entry name" value="ABC_TM1"/>
    <property type="match status" value="1"/>
</dbReference>
<dbReference type="InterPro" id="IPR035906">
    <property type="entry name" value="MetI-like_sf"/>
</dbReference>
<proteinExistence type="inferred from homology"/>
<keyword evidence="6 7" id="KW-0472">Membrane</keyword>
<keyword evidence="4 7" id="KW-0812">Transmembrane</keyword>
<evidence type="ECO:0000256" key="1">
    <source>
        <dbReference type="ARBA" id="ARBA00004651"/>
    </source>
</evidence>
<feature type="transmembrane region" description="Helical" evidence="7">
    <location>
        <begin position="191"/>
        <end position="212"/>
    </location>
</feature>
<feature type="transmembrane region" description="Helical" evidence="7">
    <location>
        <begin position="120"/>
        <end position="147"/>
    </location>
</feature>
<dbReference type="Gene3D" id="1.10.3720.10">
    <property type="entry name" value="MetI-like"/>
    <property type="match status" value="1"/>
</dbReference>
<evidence type="ECO:0000256" key="4">
    <source>
        <dbReference type="ARBA" id="ARBA00022692"/>
    </source>
</evidence>
<dbReference type="Pfam" id="PF00528">
    <property type="entry name" value="BPD_transp_1"/>
    <property type="match status" value="1"/>
</dbReference>
<dbReference type="Pfam" id="PF12911">
    <property type="entry name" value="OppC_N"/>
    <property type="match status" value="1"/>
</dbReference>
<dbReference type="RefSeq" id="WP_346114452.1">
    <property type="nucleotide sequence ID" value="NZ_BAAAMU010000164.1"/>
</dbReference>
<feature type="transmembrane region" description="Helical" evidence="7">
    <location>
        <begin position="45"/>
        <end position="70"/>
    </location>
</feature>